<dbReference type="GO" id="GO:0005576">
    <property type="term" value="C:extracellular region"/>
    <property type="evidence" value="ECO:0007669"/>
    <property type="project" value="UniProtKB-SubCell"/>
</dbReference>
<evidence type="ECO:0000256" key="2">
    <source>
        <dbReference type="ARBA" id="ARBA00009431"/>
    </source>
</evidence>
<dbReference type="InterPro" id="IPR001563">
    <property type="entry name" value="Peptidase_S10"/>
</dbReference>
<dbReference type="EC" id="3.4.16.-" evidence="9"/>
<dbReference type="STRING" id="542762.A0A4S4DQ16"/>
<evidence type="ECO:0000256" key="3">
    <source>
        <dbReference type="ARBA" id="ARBA00022525"/>
    </source>
</evidence>
<dbReference type="Gene3D" id="3.40.50.1820">
    <property type="entry name" value="alpha/beta hydrolase"/>
    <property type="match status" value="1"/>
</dbReference>
<comment type="subcellular location">
    <subcellularLocation>
        <location evidence="1">Secreted</location>
    </subcellularLocation>
</comment>
<comment type="caution">
    <text evidence="10">The sequence shown here is derived from an EMBL/GenBank/DDBJ whole genome shotgun (WGS) entry which is preliminary data.</text>
</comment>
<evidence type="ECO:0000256" key="5">
    <source>
        <dbReference type="ARBA" id="ARBA00022670"/>
    </source>
</evidence>
<dbReference type="GO" id="GO:0005773">
    <property type="term" value="C:vacuole"/>
    <property type="evidence" value="ECO:0007669"/>
    <property type="project" value="TreeGrafter"/>
</dbReference>
<evidence type="ECO:0000256" key="6">
    <source>
        <dbReference type="ARBA" id="ARBA00022729"/>
    </source>
</evidence>
<evidence type="ECO:0000256" key="4">
    <source>
        <dbReference type="ARBA" id="ARBA00022645"/>
    </source>
</evidence>
<dbReference type="PANTHER" id="PTHR11802:SF113">
    <property type="entry name" value="SERINE CARBOXYPEPTIDASE CTSA-4.1"/>
    <property type="match status" value="1"/>
</dbReference>
<dbReference type="PANTHER" id="PTHR11802">
    <property type="entry name" value="SERINE PROTEASE FAMILY S10 SERINE CARBOXYPEPTIDASE"/>
    <property type="match status" value="1"/>
</dbReference>
<dbReference type="AlphaFoldDB" id="A0A4S4DQ16"/>
<dbReference type="GO" id="GO:0004185">
    <property type="term" value="F:serine-type carboxypeptidase activity"/>
    <property type="evidence" value="ECO:0007669"/>
    <property type="project" value="UniProtKB-UniRule"/>
</dbReference>
<name>A0A4S4DQ16_CAMSN</name>
<evidence type="ECO:0000256" key="7">
    <source>
        <dbReference type="ARBA" id="ARBA00022801"/>
    </source>
</evidence>
<reference evidence="10 11" key="1">
    <citation type="journal article" date="2018" name="Proc. Natl. Acad. Sci. U.S.A.">
        <title>Draft genome sequence of Camellia sinensis var. sinensis provides insights into the evolution of the tea genome and tea quality.</title>
        <authorList>
            <person name="Wei C."/>
            <person name="Yang H."/>
            <person name="Wang S."/>
            <person name="Zhao J."/>
            <person name="Liu C."/>
            <person name="Gao L."/>
            <person name="Xia E."/>
            <person name="Lu Y."/>
            <person name="Tai Y."/>
            <person name="She G."/>
            <person name="Sun J."/>
            <person name="Cao H."/>
            <person name="Tong W."/>
            <person name="Gao Q."/>
            <person name="Li Y."/>
            <person name="Deng W."/>
            <person name="Jiang X."/>
            <person name="Wang W."/>
            <person name="Chen Q."/>
            <person name="Zhang S."/>
            <person name="Li H."/>
            <person name="Wu J."/>
            <person name="Wang P."/>
            <person name="Li P."/>
            <person name="Shi C."/>
            <person name="Zheng F."/>
            <person name="Jian J."/>
            <person name="Huang B."/>
            <person name="Shan D."/>
            <person name="Shi M."/>
            <person name="Fang C."/>
            <person name="Yue Y."/>
            <person name="Li F."/>
            <person name="Li D."/>
            <person name="Wei S."/>
            <person name="Han B."/>
            <person name="Jiang C."/>
            <person name="Yin Y."/>
            <person name="Xia T."/>
            <person name="Zhang Z."/>
            <person name="Bennetzen J.L."/>
            <person name="Zhao S."/>
            <person name="Wan X."/>
        </authorList>
    </citation>
    <scope>NUCLEOTIDE SEQUENCE [LARGE SCALE GENOMIC DNA]</scope>
    <source>
        <strain evidence="11">cv. Shuchazao</strain>
        <tissue evidence="10">Leaf</tissue>
    </source>
</reference>
<dbReference type="Proteomes" id="UP000306102">
    <property type="component" value="Unassembled WGS sequence"/>
</dbReference>
<dbReference type="InterPro" id="IPR029058">
    <property type="entry name" value="AB_hydrolase_fold"/>
</dbReference>
<gene>
    <name evidence="10" type="ORF">TEA_019578</name>
</gene>
<evidence type="ECO:0000256" key="1">
    <source>
        <dbReference type="ARBA" id="ARBA00004613"/>
    </source>
</evidence>
<comment type="similarity">
    <text evidence="2 9">Belongs to the peptidase S10 family.</text>
</comment>
<organism evidence="10 11">
    <name type="scientific">Camellia sinensis var. sinensis</name>
    <name type="common">China tea</name>
    <dbReference type="NCBI Taxonomy" id="542762"/>
    <lineage>
        <taxon>Eukaryota</taxon>
        <taxon>Viridiplantae</taxon>
        <taxon>Streptophyta</taxon>
        <taxon>Embryophyta</taxon>
        <taxon>Tracheophyta</taxon>
        <taxon>Spermatophyta</taxon>
        <taxon>Magnoliopsida</taxon>
        <taxon>eudicotyledons</taxon>
        <taxon>Gunneridae</taxon>
        <taxon>Pentapetalae</taxon>
        <taxon>asterids</taxon>
        <taxon>Ericales</taxon>
        <taxon>Theaceae</taxon>
        <taxon>Camellia</taxon>
    </lineage>
</organism>
<evidence type="ECO:0000313" key="11">
    <source>
        <dbReference type="Proteomes" id="UP000306102"/>
    </source>
</evidence>
<dbReference type="Pfam" id="PF00450">
    <property type="entry name" value="Peptidase_S10"/>
    <property type="match status" value="2"/>
</dbReference>
<keyword evidence="11" id="KW-1185">Reference proteome</keyword>
<keyword evidence="4 9" id="KW-0121">Carboxypeptidase</keyword>
<dbReference type="InterPro" id="IPR018202">
    <property type="entry name" value="Ser_caboxypep_ser_AS"/>
</dbReference>
<proteinExistence type="inferred from homology"/>
<dbReference type="PROSITE" id="PS00131">
    <property type="entry name" value="CARBOXYPEPT_SER_SER"/>
    <property type="match status" value="1"/>
</dbReference>
<keyword evidence="3" id="KW-0964">Secreted</keyword>
<evidence type="ECO:0000256" key="8">
    <source>
        <dbReference type="ARBA" id="ARBA00023180"/>
    </source>
</evidence>
<dbReference type="SUPFAM" id="SSF53474">
    <property type="entry name" value="alpha/beta-Hydrolases"/>
    <property type="match status" value="1"/>
</dbReference>
<keyword evidence="6 9" id="KW-0732">Signal</keyword>
<protein>
    <recommendedName>
        <fullName evidence="9">Carboxypeptidase</fullName>
        <ecNumber evidence="9">3.4.16.-</ecNumber>
    </recommendedName>
</protein>
<dbReference type="GO" id="GO:0006508">
    <property type="term" value="P:proteolysis"/>
    <property type="evidence" value="ECO:0007669"/>
    <property type="project" value="UniProtKB-KW"/>
</dbReference>
<keyword evidence="8" id="KW-0325">Glycoprotein</keyword>
<dbReference type="EMBL" id="SDRB02010663">
    <property type="protein sequence ID" value="THG05149.1"/>
    <property type="molecule type" value="Genomic_DNA"/>
</dbReference>
<keyword evidence="5 9" id="KW-0645">Protease</keyword>
<evidence type="ECO:0000313" key="10">
    <source>
        <dbReference type="EMBL" id="THG05149.1"/>
    </source>
</evidence>
<evidence type="ECO:0000256" key="9">
    <source>
        <dbReference type="RuleBase" id="RU361156"/>
    </source>
</evidence>
<feature type="signal peptide" evidence="9">
    <location>
        <begin position="1"/>
        <end position="23"/>
    </location>
</feature>
<sequence length="360" mass="39606">MAPTVSYLCLSLLFLLLTPLSSSARTHYTKPSQSSKVVSSPKTPAQKLIQAFNLSPKHAFSTGSPVLEEDSLIDAALMVEKTLIFPNVLGDPANNSIQFLGHHAGYYRLPHTVDARMFYFFFESRKSNKSAPVVIWLTGGPGVAVNWLCSMKMESNLIFVDQPTGTGFSYSSSANDTRHNEESISNDLYDFLQEFFKQHGDYANNDFYITGESYAGHYIPAFASRVDKGNKANEGIFINLKGFAIGNGLTNPAIQFATYPDFALYTKLINQSEYSNVTDLVPPCEQAIQACATSGSTSTCTDAFNVCMAILDEVLYLNGTNLNKAMRGATVLRLVKSSRISESESGSRSSWGWRHSICYV</sequence>
<feature type="chain" id="PRO_5021039783" description="Carboxypeptidase" evidence="9">
    <location>
        <begin position="24"/>
        <end position="360"/>
    </location>
</feature>
<dbReference type="PRINTS" id="PR00724">
    <property type="entry name" value="CRBOXYPTASEC"/>
</dbReference>
<keyword evidence="7 9" id="KW-0378">Hydrolase</keyword>
<accession>A0A4S4DQ16</accession>